<comment type="function">
    <text evidence="6">Catalyzes the conversion of ornithine to proline, with the release of ammonia.</text>
</comment>
<gene>
    <name evidence="15" type="ORF">GW779_00015</name>
    <name evidence="14" type="ORF">GW910_04675</name>
</gene>
<dbReference type="GO" id="GO:0000166">
    <property type="term" value="F:nucleotide binding"/>
    <property type="evidence" value="ECO:0007669"/>
    <property type="project" value="UniProtKB-KW"/>
</dbReference>
<dbReference type="NCBIfam" id="TIGR00300">
    <property type="entry name" value="TIGR00300 family protein"/>
    <property type="match status" value="1"/>
</dbReference>
<keyword evidence="2" id="KW-0547">Nucleotide-binding</keyword>
<sequence length="404" mass="44994">MRQETIELTGHIIDSLILPKVFDTIMEDKGDFEVLEFKIGKKKTEQSYTKILVKGKDNEHLNTILQKIQKLGAIIAVPKDAETEIVDMDGAAPENFCPTTNQKTYIRIQGEWKEVKHQKMDACIIIENEIPVCKIFRHIKKGDKVVVGLEGIKIEPIERSREPMGLFGFMRSETSTEKPTITLIKEVSNELKKIKKDGGKIGIVCGSVVIHTGASRALAEIINLGYVDAFFAGNAVAVRDIEYEIYGTSLGVNIETGKVEQYGYRKHTSTINLIRRLGSVNELINKGTIKHGMMYELIAKNIPYILAGSIRDDGPLPEVITDICESQDKMRELVQDLDVVLMMGSMLHSIALGNLMKAETKVICVDIDPAIVTKLRDRGTSQAIGIVTDLGTFIPALLEELKRK</sequence>
<dbReference type="EMBL" id="JAACVF010000127">
    <property type="protein sequence ID" value="NCN65337.1"/>
    <property type="molecule type" value="Genomic_DNA"/>
</dbReference>
<dbReference type="Gene3D" id="3.40.50.10690">
    <property type="entry name" value="putative lor/sdh protein like domains"/>
    <property type="match status" value="1"/>
</dbReference>
<evidence type="ECO:0000256" key="7">
    <source>
        <dbReference type="ARBA" id="ARBA00061348"/>
    </source>
</evidence>
<feature type="domain" description="Arginine dihydrolase ArgZ/ArgE-like C-terminal second subdomain" evidence="12">
    <location>
        <begin position="185"/>
        <end position="397"/>
    </location>
</feature>
<comment type="caution">
    <text evidence="14">The sequence shown here is derived from an EMBL/GenBank/DDBJ whole genome shotgun (WGS) entry which is preliminary data.</text>
</comment>
<dbReference type="GO" id="GO:0008473">
    <property type="term" value="F:ornithine cyclodeaminase activity"/>
    <property type="evidence" value="ECO:0007669"/>
    <property type="project" value="UniProtKB-EC"/>
</dbReference>
<dbReference type="InterPro" id="IPR029035">
    <property type="entry name" value="DHS-like_NAD/FAD-binding_dom"/>
</dbReference>
<feature type="domain" description="LOR/SDH bifunctional enzyme conserved" evidence="11">
    <location>
        <begin position="4"/>
        <end position="101"/>
    </location>
</feature>
<evidence type="ECO:0000259" key="12">
    <source>
        <dbReference type="Pfam" id="PF21570"/>
    </source>
</evidence>
<evidence type="ECO:0000259" key="13">
    <source>
        <dbReference type="Pfam" id="PF21571"/>
    </source>
</evidence>
<evidence type="ECO:0000256" key="1">
    <source>
        <dbReference type="ARBA" id="ARBA00001911"/>
    </source>
</evidence>
<protein>
    <recommendedName>
        <fullName evidence="9">Ornithine cyclodeaminase</fullName>
        <ecNumber evidence="8">4.3.1.12</ecNumber>
    </recommendedName>
    <alternativeName>
        <fullName evidence="10">Archaeal ornithine cyclodeaminase</fullName>
    </alternativeName>
</protein>
<evidence type="ECO:0000256" key="5">
    <source>
        <dbReference type="ARBA" id="ARBA00052109"/>
    </source>
</evidence>
<evidence type="ECO:0000259" key="11">
    <source>
        <dbReference type="Pfam" id="PF04455"/>
    </source>
</evidence>
<dbReference type="Pfam" id="PF04455">
    <property type="entry name" value="Saccharop_dh_N"/>
    <property type="match status" value="1"/>
</dbReference>
<dbReference type="Proteomes" id="UP000738826">
    <property type="component" value="Unassembled WGS sequence"/>
</dbReference>
<dbReference type="InterPro" id="IPR048963">
    <property type="entry name" value="ArgZ/ArgE-like_C_2nd"/>
</dbReference>
<organism evidence="14 16">
    <name type="scientific">Candidatus Altarchaeum hamiconexum</name>
    <dbReference type="NCBI Taxonomy" id="1803513"/>
    <lineage>
        <taxon>Archaea</taxon>
        <taxon>Candidatus Altarchaeota</taxon>
        <taxon>Candidatus Altiarchaeia</taxon>
        <taxon>Candidatus Altarchaeales</taxon>
        <taxon>Candidatus Altarchaeaceae</taxon>
        <taxon>Candidatus Altarchaeum</taxon>
    </lineage>
</organism>
<dbReference type="InterPro" id="IPR043009">
    <property type="entry name" value="LOR/SDH_bifunc_enz_cons_dom_sf"/>
</dbReference>
<dbReference type="Proteomes" id="UP000768163">
    <property type="component" value="Unassembled WGS sequence"/>
</dbReference>
<feature type="domain" description="Arginine dihydrolase ArgZ/ArgE-like C-terminal first subdomain" evidence="13">
    <location>
        <begin position="103"/>
        <end position="184"/>
    </location>
</feature>
<keyword evidence="3" id="KW-0520">NAD</keyword>
<dbReference type="InterPro" id="IPR005239">
    <property type="entry name" value="ArgZ/ArgE-like"/>
</dbReference>
<keyword evidence="4" id="KW-0456">Lyase</keyword>
<evidence type="ECO:0000256" key="10">
    <source>
        <dbReference type="ARBA" id="ARBA00081581"/>
    </source>
</evidence>
<proteinExistence type="inferred from homology"/>
<dbReference type="Pfam" id="PF21571">
    <property type="entry name" value="ArgZ-like_C_1st"/>
    <property type="match status" value="1"/>
</dbReference>
<dbReference type="AlphaFoldDB" id="A0A8J7Z1E8"/>
<reference evidence="14" key="1">
    <citation type="submission" date="2019-11" db="EMBL/GenBank/DDBJ databases">
        <title>Lipid analysis of CO2-rich subsurface aquifers suggests an autotrophy-based deep biosphere with lysolipids enriched in CPR bacteria.</title>
        <authorList>
            <person name="Probst A.J."/>
            <person name="Elling F.J."/>
            <person name="Castelle C.J."/>
            <person name="Zhu Q."/>
            <person name="Elvert M."/>
            <person name="Birarda G."/>
            <person name="Holman H.-Y."/>
            <person name="Lane K.R."/>
            <person name="Ladd B."/>
            <person name="Ryan M.C."/>
            <person name="Woyke T."/>
            <person name="Hinrichs K.-U."/>
            <person name="Banfield J.F."/>
        </authorList>
    </citation>
    <scope>NUCLEOTIDE SEQUENCE</scope>
    <source>
        <strain evidence="14">CG_2015-01_33_1645</strain>
        <strain evidence="15">CG_2015-04_33_537</strain>
    </source>
</reference>
<dbReference type="InterPro" id="IPR048964">
    <property type="entry name" value="ArgZ/ArgE-like_C_1st"/>
</dbReference>
<dbReference type="InterPro" id="IPR007545">
    <property type="entry name" value="LOR/SDH_bifunc_enz_cons_dom"/>
</dbReference>
<accession>A0A8J7Z1E8</accession>
<evidence type="ECO:0000256" key="9">
    <source>
        <dbReference type="ARBA" id="ARBA00072993"/>
    </source>
</evidence>
<dbReference type="EC" id="4.3.1.12" evidence="8"/>
<evidence type="ECO:0000313" key="16">
    <source>
        <dbReference type="Proteomes" id="UP000768163"/>
    </source>
</evidence>
<name>A0A8J7Z1E8_9ARCH</name>
<evidence type="ECO:0000313" key="15">
    <source>
        <dbReference type="EMBL" id="NCS90800.1"/>
    </source>
</evidence>
<evidence type="ECO:0000256" key="2">
    <source>
        <dbReference type="ARBA" id="ARBA00022741"/>
    </source>
</evidence>
<dbReference type="CDD" id="cd12144">
    <property type="entry name" value="SDH_N_domain"/>
    <property type="match status" value="1"/>
</dbReference>
<evidence type="ECO:0000256" key="8">
    <source>
        <dbReference type="ARBA" id="ARBA00066346"/>
    </source>
</evidence>
<dbReference type="EMBL" id="JAACQH010000001">
    <property type="protein sequence ID" value="NCS90800.1"/>
    <property type="molecule type" value="Genomic_DNA"/>
</dbReference>
<evidence type="ECO:0000313" key="14">
    <source>
        <dbReference type="EMBL" id="NCN65337.1"/>
    </source>
</evidence>
<comment type="similarity">
    <text evidence="7">Belongs to the AgrE/ArgZ ornithine cyclodeaminase family.</text>
</comment>
<evidence type="ECO:0000256" key="4">
    <source>
        <dbReference type="ARBA" id="ARBA00023239"/>
    </source>
</evidence>
<evidence type="ECO:0000256" key="6">
    <source>
        <dbReference type="ARBA" id="ARBA00056756"/>
    </source>
</evidence>
<evidence type="ECO:0000256" key="3">
    <source>
        <dbReference type="ARBA" id="ARBA00023027"/>
    </source>
</evidence>
<comment type="catalytic activity">
    <reaction evidence="5">
        <text>L-ornithine = L-proline + NH4(+)</text>
        <dbReference type="Rhea" id="RHEA:24368"/>
        <dbReference type="ChEBI" id="CHEBI:28938"/>
        <dbReference type="ChEBI" id="CHEBI:46911"/>
        <dbReference type="ChEBI" id="CHEBI:60039"/>
        <dbReference type="EC" id="4.3.1.12"/>
    </reaction>
</comment>
<comment type="cofactor">
    <cofactor evidence="1">
        <name>NAD(+)</name>
        <dbReference type="ChEBI" id="CHEBI:57540"/>
    </cofactor>
</comment>
<dbReference type="SUPFAM" id="SSF52467">
    <property type="entry name" value="DHS-like NAD/FAD-binding domain"/>
    <property type="match status" value="1"/>
</dbReference>
<dbReference type="Pfam" id="PF21570">
    <property type="entry name" value="ArgZ-like_C_2nd"/>
    <property type="match status" value="1"/>
</dbReference>
<dbReference type="Gene3D" id="3.30.70.2690">
    <property type="entry name" value="LOR/SDH bifunctional enzyme, conserved domain"/>
    <property type="match status" value="1"/>
</dbReference>